<dbReference type="SMART" id="SM00320">
    <property type="entry name" value="WD40"/>
    <property type="match status" value="4"/>
</dbReference>
<protein>
    <submittedName>
        <fullName evidence="7">Oidioi.mRNA.OKI2018_I69.XSR.g16104.t1.cds</fullName>
    </submittedName>
</protein>
<dbReference type="Proteomes" id="UP001158576">
    <property type="component" value="Chromosome XSR"/>
</dbReference>
<dbReference type="SUPFAM" id="SSF50978">
    <property type="entry name" value="WD40 repeat-like"/>
    <property type="match status" value="1"/>
</dbReference>
<accession>A0ABN7SF11</accession>
<evidence type="ECO:0000256" key="5">
    <source>
        <dbReference type="ARBA" id="ARBA00023163"/>
    </source>
</evidence>
<dbReference type="InterPro" id="IPR015943">
    <property type="entry name" value="WD40/YVTN_repeat-like_dom_sf"/>
</dbReference>
<dbReference type="EMBL" id="OU015569">
    <property type="protein sequence ID" value="CAG5098937.1"/>
    <property type="molecule type" value="Genomic_DNA"/>
</dbReference>
<dbReference type="Gene3D" id="2.130.10.10">
    <property type="entry name" value="YVTN repeat-like/Quinoprotein amine dehydrogenase"/>
    <property type="match status" value="1"/>
</dbReference>
<dbReference type="InterPro" id="IPR019775">
    <property type="entry name" value="WD40_repeat_CS"/>
</dbReference>
<evidence type="ECO:0000256" key="6">
    <source>
        <dbReference type="PROSITE-ProRule" id="PRU00221"/>
    </source>
</evidence>
<keyword evidence="2 6" id="KW-0853">WD repeat</keyword>
<evidence type="ECO:0000256" key="4">
    <source>
        <dbReference type="ARBA" id="ARBA00023015"/>
    </source>
</evidence>
<keyword evidence="3" id="KW-0677">Repeat</keyword>
<comment type="similarity">
    <text evidence="1">Belongs to the WD repeat ESC family.</text>
</comment>
<dbReference type="InterPro" id="IPR001680">
    <property type="entry name" value="WD40_rpt"/>
</dbReference>
<dbReference type="PANTHER" id="PTHR10253">
    <property type="entry name" value="POLYCOMB PROTEIN"/>
    <property type="match status" value="1"/>
</dbReference>
<keyword evidence="4" id="KW-0805">Transcription regulation</keyword>
<organism evidence="7 8">
    <name type="scientific">Oikopleura dioica</name>
    <name type="common">Tunicate</name>
    <dbReference type="NCBI Taxonomy" id="34765"/>
    <lineage>
        <taxon>Eukaryota</taxon>
        <taxon>Metazoa</taxon>
        <taxon>Chordata</taxon>
        <taxon>Tunicata</taxon>
        <taxon>Appendicularia</taxon>
        <taxon>Copelata</taxon>
        <taxon>Oikopleuridae</taxon>
        <taxon>Oikopleura</taxon>
    </lineage>
</organism>
<proteinExistence type="inferred from homology"/>
<evidence type="ECO:0000256" key="2">
    <source>
        <dbReference type="ARBA" id="ARBA00022574"/>
    </source>
</evidence>
<name>A0ABN7SF11_OIKDI</name>
<keyword evidence="8" id="KW-1185">Reference proteome</keyword>
<reference evidence="7 8" key="1">
    <citation type="submission" date="2021-04" db="EMBL/GenBank/DDBJ databases">
        <authorList>
            <person name="Bliznina A."/>
        </authorList>
    </citation>
    <scope>NUCLEOTIDE SEQUENCE [LARGE SCALE GENOMIC DNA]</scope>
</reference>
<feature type="repeat" description="WD" evidence="6">
    <location>
        <begin position="19"/>
        <end position="61"/>
    </location>
</feature>
<gene>
    <name evidence="7" type="ORF">OKIOD_LOCUS7662</name>
</gene>
<evidence type="ECO:0000313" key="7">
    <source>
        <dbReference type="EMBL" id="CAG5098937.1"/>
    </source>
</evidence>
<dbReference type="InterPro" id="IPR051243">
    <property type="entry name" value="PcG_WD-repeat"/>
</dbReference>
<evidence type="ECO:0000256" key="3">
    <source>
        <dbReference type="ARBA" id="ARBA00022737"/>
    </source>
</evidence>
<keyword evidence="5" id="KW-0804">Transcription</keyword>
<dbReference type="Pfam" id="PF00400">
    <property type="entry name" value="WD40"/>
    <property type="match status" value="2"/>
</dbReference>
<evidence type="ECO:0000313" key="8">
    <source>
        <dbReference type="Proteomes" id="UP001158576"/>
    </source>
</evidence>
<dbReference type="PROSITE" id="PS50294">
    <property type="entry name" value="WD_REPEATS_REGION"/>
    <property type="match status" value="2"/>
</dbReference>
<evidence type="ECO:0000256" key="1">
    <source>
        <dbReference type="ARBA" id="ARBA00008075"/>
    </source>
</evidence>
<feature type="repeat" description="WD" evidence="6">
    <location>
        <begin position="65"/>
        <end position="99"/>
    </location>
</feature>
<dbReference type="PROSITE" id="PS50082">
    <property type="entry name" value="WD_REPEATS_2"/>
    <property type="match status" value="2"/>
</dbReference>
<dbReference type="InterPro" id="IPR036322">
    <property type="entry name" value="WD40_repeat_dom_sf"/>
</dbReference>
<sequence>MRGTIRIINFNTGHVFRHFIGHGSSINELKFHPNNHELLTSASKDRTLITWNIISEVQVYNHGGLYGHQDEVLSCDWNREGNLCASSGMDHSVIIWDISGRLAKVALEASNVYESSTSRRPFPTVRLTPVFITKEVHSNYIDCIRWYESFIISKSCESEIKIWEPDLSQPTEINPSPPILCAMSYPVPQCPNWYVRFGIDRQKRFMAIGNQVGKITLWDLDTISKEPNITVHHPKIFSQCRQVAFSPDSGILVAVFDDTTVWRYTLKAPEEAVQKVSENSTKTDSDESTQ</sequence>
<dbReference type="PROSITE" id="PS00678">
    <property type="entry name" value="WD_REPEATS_1"/>
    <property type="match status" value="2"/>
</dbReference>